<dbReference type="PANTHER" id="PTHR31286:SF179">
    <property type="entry name" value="RNASE H TYPE-1 DOMAIN-CONTAINING PROTEIN"/>
    <property type="match status" value="1"/>
</dbReference>
<feature type="region of interest" description="Disordered" evidence="1">
    <location>
        <begin position="407"/>
        <end position="428"/>
    </location>
</feature>
<feature type="region of interest" description="Disordered" evidence="1">
    <location>
        <begin position="506"/>
        <end position="554"/>
    </location>
</feature>
<keyword evidence="4" id="KW-1185">Reference proteome</keyword>
<proteinExistence type="predicted"/>
<feature type="compositionally biased region" description="Basic and acidic residues" evidence="1">
    <location>
        <begin position="416"/>
        <end position="428"/>
    </location>
</feature>
<dbReference type="EMBL" id="WHWC01000018">
    <property type="protein sequence ID" value="KAG8365360.1"/>
    <property type="molecule type" value="Genomic_DNA"/>
</dbReference>
<name>A0AAV6W9I1_9LAMI</name>
<evidence type="ECO:0000313" key="4">
    <source>
        <dbReference type="Proteomes" id="UP000826271"/>
    </source>
</evidence>
<dbReference type="InterPro" id="IPR025558">
    <property type="entry name" value="DUF4283"/>
</dbReference>
<protein>
    <recommendedName>
        <fullName evidence="2">DUF4283 domain-containing protein</fullName>
    </recommendedName>
</protein>
<gene>
    <name evidence="3" type="ORF">BUALT_Bualt18G0096600</name>
</gene>
<evidence type="ECO:0000259" key="2">
    <source>
        <dbReference type="Pfam" id="PF14111"/>
    </source>
</evidence>
<evidence type="ECO:0000313" key="3">
    <source>
        <dbReference type="EMBL" id="KAG8365360.1"/>
    </source>
</evidence>
<feature type="domain" description="DUF4283" evidence="2">
    <location>
        <begin position="87"/>
        <end position="166"/>
    </location>
</feature>
<reference evidence="3" key="1">
    <citation type="submission" date="2019-10" db="EMBL/GenBank/DDBJ databases">
        <authorList>
            <person name="Zhang R."/>
            <person name="Pan Y."/>
            <person name="Wang J."/>
            <person name="Ma R."/>
            <person name="Yu S."/>
        </authorList>
    </citation>
    <scope>NUCLEOTIDE SEQUENCE</scope>
    <source>
        <strain evidence="3">LA-IB0</strain>
        <tissue evidence="3">Leaf</tissue>
    </source>
</reference>
<feature type="compositionally biased region" description="Polar residues" evidence="1">
    <location>
        <begin position="541"/>
        <end position="554"/>
    </location>
</feature>
<dbReference type="Proteomes" id="UP000826271">
    <property type="component" value="Unassembled WGS sequence"/>
</dbReference>
<organism evidence="3 4">
    <name type="scientific">Buddleja alternifolia</name>
    <dbReference type="NCBI Taxonomy" id="168488"/>
    <lineage>
        <taxon>Eukaryota</taxon>
        <taxon>Viridiplantae</taxon>
        <taxon>Streptophyta</taxon>
        <taxon>Embryophyta</taxon>
        <taxon>Tracheophyta</taxon>
        <taxon>Spermatophyta</taxon>
        <taxon>Magnoliopsida</taxon>
        <taxon>eudicotyledons</taxon>
        <taxon>Gunneridae</taxon>
        <taxon>Pentapetalae</taxon>
        <taxon>asterids</taxon>
        <taxon>lamiids</taxon>
        <taxon>Lamiales</taxon>
        <taxon>Scrophulariaceae</taxon>
        <taxon>Buddlejeae</taxon>
        <taxon>Buddleja</taxon>
    </lineage>
</organism>
<dbReference type="AlphaFoldDB" id="A0AAV6W9I1"/>
<dbReference type="InterPro" id="IPR040256">
    <property type="entry name" value="At4g02000-like"/>
</dbReference>
<evidence type="ECO:0000256" key="1">
    <source>
        <dbReference type="SAM" id="MobiDB-lite"/>
    </source>
</evidence>
<comment type="caution">
    <text evidence="3">The sequence shown here is derived from an EMBL/GenBank/DDBJ whole genome shotgun (WGS) entry which is preliminary data.</text>
</comment>
<dbReference type="PANTHER" id="PTHR31286">
    <property type="entry name" value="GLYCINE-RICH CELL WALL STRUCTURAL PROTEIN 1.8-LIKE"/>
    <property type="match status" value="1"/>
</dbReference>
<accession>A0AAV6W9I1</accession>
<dbReference type="Pfam" id="PF14111">
    <property type="entry name" value="DUF4283"/>
    <property type="match status" value="1"/>
</dbReference>
<sequence length="554" mass="62845">MDPSLTADHQVPAAVKTTIKTNGPNTLTFAEKLKGNPRPLELAARTAKKTFVHGVDSKVIGTSVVINGRKTIFLSKEEDDFMAAPYQYSLVGKFSHGYSTMTRLRAKFAALGLNNGFKIVVLDTKHVWIRLFDPNDYARVWMKQTWYFDGFPMRVLKWTLEFDQTEESPIMPIWIKVFGLRPHWFHRQFLYHVASLIGKPLKLDEATTEIDNPVVARMCVEINVLDKLQPDVPIQIGGETRYFKIQYEGIPEYCRICRHKGHTMNACYVNKDTQEGEDQMNFVDEKEAPDVNDKGDLRAKLDKKRGKKPMVEMVEGSTLLSSVGSAPPVRILARNHNAGNKQDSETENMENVLEKENMIQDYSEKGEKGNKKNPGIDGLNIAHHECQKPNNCSQDYQENTSFVQEIPRNNQNRKKGIQESEERGLLPRDPTKIIQETRKGNNGNHGSGLLVHKKSSHFMESNKKLANDLRCDDENENLRWDMEQRSSDEEGHENLQLVILGHDVYVPDNDGTGAESGGLETSDETWHEVTSKKHRRAASLDGSSEQNANGKQLK</sequence>